<dbReference type="Gene3D" id="1.10.150.130">
    <property type="match status" value="1"/>
</dbReference>
<proteinExistence type="inferred from homology"/>
<evidence type="ECO:0000259" key="8">
    <source>
        <dbReference type="PROSITE" id="PS51900"/>
    </source>
</evidence>
<dbReference type="InterPro" id="IPR044068">
    <property type="entry name" value="CB"/>
</dbReference>
<dbReference type="InterPro" id="IPR013762">
    <property type="entry name" value="Integrase-like_cat_sf"/>
</dbReference>
<feature type="domain" description="Core-binding (CB)" evidence="8">
    <location>
        <begin position="1"/>
        <end position="66"/>
    </location>
</feature>
<dbReference type="InterPro" id="IPR010998">
    <property type="entry name" value="Integrase_recombinase_N"/>
</dbReference>
<evidence type="ECO:0000256" key="2">
    <source>
        <dbReference type="ARBA" id="ARBA00008857"/>
    </source>
</evidence>
<comment type="function">
    <text evidence="1">Site-specific tyrosine recombinase, which acts by catalyzing the cutting and rejoining of the recombining DNA molecules.</text>
</comment>
<evidence type="ECO:0000256" key="4">
    <source>
        <dbReference type="ARBA" id="ARBA00023125"/>
    </source>
</evidence>
<dbReference type="EMBL" id="DYUC01000108">
    <property type="protein sequence ID" value="HJG87530.1"/>
    <property type="molecule type" value="Genomic_DNA"/>
</dbReference>
<dbReference type="PROSITE" id="PS51900">
    <property type="entry name" value="CB"/>
    <property type="match status" value="1"/>
</dbReference>
<feature type="domain" description="Tyr recombinase" evidence="7">
    <location>
        <begin position="87"/>
        <end position="284"/>
    </location>
</feature>
<keyword evidence="5" id="KW-0233">DNA recombination</keyword>
<keyword evidence="3" id="KW-0229">DNA integration</keyword>
<organism evidence="9 10">
    <name type="scientific">Pseudoflavonifractor capillosus</name>
    <dbReference type="NCBI Taxonomy" id="106588"/>
    <lineage>
        <taxon>Bacteria</taxon>
        <taxon>Bacillati</taxon>
        <taxon>Bacillota</taxon>
        <taxon>Clostridia</taxon>
        <taxon>Eubacteriales</taxon>
        <taxon>Oscillospiraceae</taxon>
        <taxon>Pseudoflavonifractor</taxon>
    </lineage>
</organism>
<dbReference type="GO" id="GO:0015074">
    <property type="term" value="P:DNA integration"/>
    <property type="evidence" value="ECO:0007669"/>
    <property type="project" value="UniProtKB-KW"/>
</dbReference>
<sequence>MAPNTLRGYRVNVENHIIPKIGNIQLNRLQPKDIQSLYDTLRKAGLSGTTIRYVHNNLHKALRAAVKAQLISRNPADLVDPPKKELYEASPLTPAQSVALVRACTGKEIFLPVLLALTLGLRRSEALGLQWKNVDMSANTVTISHSASFSKGGFSLSSTKTKNSRRTLMMPEILQSALVAAHSKQAEDAEAFGPGFNPHDLVCCRSDGSPLTSSALQRQFSAALEEAHLPSIRFHDLRHTNATLMLRNSVPAKIVSAILGHSSIGITLDVYSHVMTEMQEGAVEVVDALFKKTC</sequence>
<accession>A0A921ST49</accession>
<dbReference type="InterPro" id="IPR050090">
    <property type="entry name" value="Tyrosine_recombinase_XerCD"/>
</dbReference>
<protein>
    <submittedName>
        <fullName evidence="9">Site-specific integrase</fullName>
    </submittedName>
</protein>
<evidence type="ECO:0000313" key="10">
    <source>
        <dbReference type="Proteomes" id="UP000760668"/>
    </source>
</evidence>
<comment type="similarity">
    <text evidence="2">Belongs to the 'phage' integrase family.</text>
</comment>
<name>A0A921ST49_9FIRM</name>
<evidence type="ECO:0000259" key="7">
    <source>
        <dbReference type="PROSITE" id="PS51898"/>
    </source>
</evidence>
<reference evidence="9" key="1">
    <citation type="journal article" date="2021" name="PeerJ">
        <title>Extensive microbial diversity within the chicken gut microbiome revealed by metagenomics and culture.</title>
        <authorList>
            <person name="Gilroy R."/>
            <person name="Ravi A."/>
            <person name="Getino M."/>
            <person name="Pursley I."/>
            <person name="Horton D.L."/>
            <person name="Alikhan N.F."/>
            <person name="Baker D."/>
            <person name="Gharbi K."/>
            <person name="Hall N."/>
            <person name="Watson M."/>
            <person name="Adriaenssens E.M."/>
            <person name="Foster-Nyarko E."/>
            <person name="Jarju S."/>
            <person name="Secka A."/>
            <person name="Antonio M."/>
            <person name="Oren A."/>
            <person name="Chaudhuri R.R."/>
            <person name="La Ragione R."/>
            <person name="Hildebrand F."/>
            <person name="Pallen M.J."/>
        </authorList>
    </citation>
    <scope>NUCLEOTIDE SEQUENCE</scope>
    <source>
        <strain evidence="9">CHK179-5677</strain>
    </source>
</reference>
<evidence type="ECO:0000256" key="5">
    <source>
        <dbReference type="ARBA" id="ARBA00023172"/>
    </source>
</evidence>
<keyword evidence="4 6" id="KW-0238">DNA-binding</keyword>
<dbReference type="InterPro" id="IPR004107">
    <property type="entry name" value="Integrase_SAM-like_N"/>
</dbReference>
<evidence type="ECO:0000313" key="9">
    <source>
        <dbReference type="EMBL" id="HJG87530.1"/>
    </source>
</evidence>
<dbReference type="PANTHER" id="PTHR30349">
    <property type="entry name" value="PHAGE INTEGRASE-RELATED"/>
    <property type="match status" value="1"/>
</dbReference>
<dbReference type="AlphaFoldDB" id="A0A921ST49"/>
<evidence type="ECO:0000256" key="3">
    <source>
        <dbReference type="ARBA" id="ARBA00022908"/>
    </source>
</evidence>
<evidence type="ECO:0000256" key="1">
    <source>
        <dbReference type="ARBA" id="ARBA00003283"/>
    </source>
</evidence>
<comment type="caution">
    <text evidence="9">The sequence shown here is derived from an EMBL/GenBank/DDBJ whole genome shotgun (WGS) entry which is preliminary data.</text>
</comment>
<dbReference type="Pfam" id="PF14659">
    <property type="entry name" value="Phage_int_SAM_3"/>
    <property type="match status" value="1"/>
</dbReference>
<dbReference type="RefSeq" id="WP_366448939.1">
    <property type="nucleotide sequence ID" value="NZ_DYUC01000108.1"/>
</dbReference>
<dbReference type="SUPFAM" id="SSF56349">
    <property type="entry name" value="DNA breaking-rejoining enzymes"/>
    <property type="match status" value="1"/>
</dbReference>
<dbReference type="GO" id="GO:0003677">
    <property type="term" value="F:DNA binding"/>
    <property type="evidence" value="ECO:0007669"/>
    <property type="project" value="UniProtKB-UniRule"/>
</dbReference>
<dbReference type="Gene3D" id="1.10.443.10">
    <property type="entry name" value="Intergrase catalytic core"/>
    <property type="match status" value="1"/>
</dbReference>
<dbReference type="Pfam" id="PF00589">
    <property type="entry name" value="Phage_integrase"/>
    <property type="match status" value="1"/>
</dbReference>
<reference evidence="9" key="2">
    <citation type="submission" date="2021-09" db="EMBL/GenBank/DDBJ databases">
        <authorList>
            <person name="Gilroy R."/>
        </authorList>
    </citation>
    <scope>NUCLEOTIDE SEQUENCE</scope>
    <source>
        <strain evidence="9">CHK179-5677</strain>
    </source>
</reference>
<dbReference type="InterPro" id="IPR002104">
    <property type="entry name" value="Integrase_catalytic"/>
</dbReference>
<dbReference type="Proteomes" id="UP000760668">
    <property type="component" value="Unassembled WGS sequence"/>
</dbReference>
<dbReference type="PANTHER" id="PTHR30349:SF41">
    <property type="entry name" value="INTEGRASE_RECOMBINASE PROTEIN MJ0367-RELATED"/>
    <property type="match status" value="1"/>
</dbReference>
<dbReference type="InterPro" id="IPR011010">
    <property type="entry name" value="DNA_brk_join_enz"/>
</dbReference>
<dbReference type="PROSITE" id="PS51898">
    <property type="entry name" value="TYR_RECOMBINASE"/>
    <property type="match status" value="1"/>
</dbReference>
<gene>
    <name evidence="9" type="ORF">K8V01_11000</name>
</gene>
<dbReference type="CDD" id="cd01189">
    <property type="entry name" value="INT_ICEBs1_C_like"/>
    <property type="match status" value="1"/>
</dbReference>
<evidence type="ECO:0000256" key="6">
    <source>
        <dbReference type="PROSITE-ProRule" id="PRU01248"/>
    </source>
</evidence>
<dbReference type="GO" id="GO:0006310">
    <property type="term" value="P:DNA recombination"/>
    <property type="evidence" value="ECO:0007669"/>
    <property type="project" value="UniProtKB-KW"/>
</dbReference>